<dbReference type="Pfam" id="PF00589">
    <property type="entry name" value="Phage_integrase"/>
    <property type="match status" value="1"/>
</dbReference>
<proteinExistence type="predicted"/>
<evidence type="ECO:0000256" key="1">
    <source>
        <dbReference type="ARBA" id="ARBA00023172"/>
    </source>
</evidence>
<comment type="caution">
    <text evidence="3">The sequence shown here is derived from an EMBL/GenBank/DDBJ whole genome shotgun (WGS) entry which is preliminary data.</text>
</comment>
<dbReference type="EMBL" id="JBFSOO010000003">
    <property type="protein sequence ID" value="MEZ6852995.1"/>
    <property type="molecule type" value="Genomic_DNA"/>
</dbReference>
<keyword evidence="1" id="KW-0233">DNA recombination</keyword>
<organism evidence="3 4">
    <name type="scientific">Halodesulfovibrio aestuarii</name>
    <dbReference type="NCBI Taxonomy" id="126333"/>
    <lineage>
        <taxon>Bacteria</taxon>
        <taxon>Pseudomonadati</taxon>
        <taxon>Thermodesulfobacteriota</taxon>
        <taxon>Desulfovibrionia</taxon>
        <taxon>Desulfovibrionales</taxon>
        <taxon>Desulfovibrionaceae</taxon>
        <taxon>Halodesulfovibrio</taxon>
    </lineage>
</organism>
<dbReference type="PANTHER" id="PTHR30349">
    <property type="entry name" value="PHAGE INTEGRASE-RELATED"/>
    <property type="match status" value="1"/>
</dbReference>
<keyword evidence="4" id="KW-1185">Reference proteome</keyword>
<dbReference type="RefSeq" id="WP_371150163.1">
    <property type="nucleotide sequence ID" value="NZ_JBFSOO010000003.1"/>
</dbReference>
<dbReference type="SUPFAM" id="SSF56349">
    <property type="entry name" value="DNA breaking-rejoining enzymes"/>
    <property type="match status" value="1"/>
</dbReference>
<protein>
    <submittedName>
        <fullName evidence="3">Tyrosine-type recombinase/integrase</fullName>
    </submittedName>
</protein>
<sequence length="205" mass="23744">MSGCRPLTQEETLQCSNAFQGRYHIRDKCLFVLGVLAGFRIKEMLSLRVKDVVVNKRIRNTIQVKRRFMKGKHESRSVYLAPAARSAILEQVKAMVWANPETYLFKAQGDTNKPISYERARMILMDAMQRVGVAENVGTHTLRKTFADMMYDQFIKMRQHGEHIDPFMELSQALGHKDPKSTTHYITFRDHYRKNAIVELGGMFD</sequence>
<dbReference type="PANTHER" id="PTHR30349:SF82">
    <property type="entry name" value="INTEGRASE_RECOMBINASE YOEC-RELATED"/>
    <property type="match status" value="1"/>
</dbReference>
<evidence type="ECO:0000313" key="3">
    <source>
        <dbReference type="EMBL" id="MEZ6852995.1"/>
    </source>
</evidence>
<dbReference type="InterPro" id="IPR011010">
    <property type="entry name" value="DNA_brk_join_enz"/>
</dbReference>
<gene>
    <name evidence="3" type="ORF">AB2Z07_05505</name>
</gene>
<dbReference type="PROSITE" id="PS51898">
    <property type="entry name" value="TYR_RECOMBINASE"/>
    <property type="match status" value="1"/>
</dbReference>
<dbReference type="Gene3D" id="1.10.443.10">
    <property type="entry name" value="Intergrase catalytic core"/>
    <property type="match status" value="1"/>
</dbReference>
<dbReference type="Proteomes" id="UP001568358">
    <property type="component" value="Unassembled WGS sequence"/>
</dbReference>
<name>A0ABV4JQH5_9BACT</name>
<dbReference type="InterPro" id="IPR013762">
    <property type="entry name" value="Integrase-like_cat_sf"/>
</dbReference>
<reference evidence="3 4" key="1">
    <citation type="submission" date="2024-07" db="EMBL/GenBank/DDBJ databases">
        <title>Active virus-host system and metabolic interactions in a Lokiarchaeon culture.</title>
        <authorList>
            <person name="Ponce Toledo R.I."/>
            <person name="Rodrigues Oliveira T."/>
            <person name="Schleper C."/>
        </authorList>
    </citation>
    <scope>NUCLEOTIDE SEQUENCE [LARGE SCALE GENOMIC DNA]</scope>
    <source>
        <strain evidence="3 4">B35</strain>
    </source>
</reference>
<accession>A0ABV4JQH5</accession>
<dbReference type="InterPro" id="IPR002104">
    <property type="entry name" value="Integrase_catalytic"/>
</dbReference>
<dbReference type="InterPro" id="IPR050090">
    <property type="entry name" value="Tyrosine_recombinase_XerCD"/>
</dbReference>
<feature type="domain" description="Tyr recombinase" evidence="2">
    <location>
        <begin position="2"/>
        <end position="199"/>
    </location>
</feature>
<evidence type="ECO:0000313" key="4">
    <source>
        <dbReference type="Proteomes" id="UP001568358"/>
    </source>
</evidence>
<evidence type="ECO:0000259" key="2">
    <source>
        <dbReference type="PROSITE" id="PS51898"/>
    </source>
</evidence>